<dbReference type="GO" id="GO:0140359">
    <property type="term" value="F:ABC-type transporter activity"/>
    <property type="evidence" value="ECO:0007669"/>
    <property type="project" value="InterPro"/>
</dbReference>
<evidence type="ECO:0000256" key="6">
    <source>
        <dbReference type="ARBA" id="ARBA00022840"/>
    </source>
</evidence>
<evidence type="ECO:0000313" key="11">
    <source>
        <dbReference type="EMBL" id="CAD7646059.1"/>
    </source>
</evidence>
<keyword evidence="4" id="KW-0677">Repeat</keyword>
<keyword evidence="5" id="KW-0547">Nucleotide-binding</keyword>
<protein>
    <recommendedName>
        <fullName evidence="10">ABC transmembrane type-1 domain-containing protein</fullName>
    </recommendedName>
</protein>
<sequence length="106" mass="12017">RLWAKILEFKDKRVKAITEIVNSIKVLKLYAWEGSFMDQVLKLRLQETNTLSSIMKLGTIQIAIIVATPFLVSLVSFTAFILISNNNILDANKAFVSLLLFNIMSK</sequence>
<dbReference type="EMBL" id="CAJPVJ010002246">
    <property type="protein sequence ID" value="CAG2166003.1"/>
    <property type="molecule type" value="Genomic_DNA"/>
</dbReference>
<dbReference type="GO" id="GO:0012505">
    <property type="term" value="C:endomembrane system"/>
    <property type="evidence" value="ECO:0007669"/>
    <property type="project" value="UniProtKB-SubCell"/>
</dbReference>
<dbReference type="InterPro" id="IPR036640">
    <property type="entry name" value="ABC1_TM_sf"/>
</dbReference>
<dbReference type="InterPro" id="IPR050173">
    <property type="entry name" value="ABC_transporter_C-like"/>
</dbReference>
<keyword evidence="8 9" id="KW-0472">Membrane</keyword>
<keyword evidence="2" id="KW-0813">Transport</keyword>
<evidence type="ECO:0000256" key="2">
    <source>
        <dbReference type="ARBA" id="ARBA00022448"/>
    </source>
</evidence>
<accession>A0A7R9LRV5</accession>
<evidence type="ECO:0000256" key="3">
    <source>
        <dbReference type="ARBA" id="ARBA00022692"/>
    </source>
</evidence>
<dbReference type="SUPFAM" id="SSF90123">
    <property type="entry name" value="ABC transporter transmembrane region"/>
    <property type="match status" value="1"/>
</dbReference>
<organism evidence="11">
    <name type="scientific">Oppiella nova</name>
    <dbReference type="NCBI Taxonomy" id="334625"/>
    <lineage>
        <taxon>Eukaryota</taxon>
        <taxon>Metazoa</taxon>
        <taxon>Ecdysozoa</taxon>
        <taxon>Arthropoda</taxon>
        <taxon>Chelicerata</taxon>
        <taxon>Arachnida</taxon>
        <taxon>Acari</taxon>
        <taxon>Acariformes</taxon>
        <taxon>Sarcoptiformes</taxon>
        <taxon>Oribatida</taxon>
        <taxon>Brachypylina</taxon>
        <taxon>Oppioidea</taxon>
        <taxon>Oppiidae</taxon>
        <taxon>Oppiella</taxon>
    </lineage>
</organism>
<evidence type="ECO:0000256" key="5">
    <source>
        <dbReference type="ARBA" id="ARBA00022741"/>
    </source>
</evidence>
<name>A0A7R9LRV5_9ACAR</name>
<dbReference type="Gene3D" id="1.20.1560.10">
    <property type="entry name" value="ABC transporter type 1, transmembrane domain"/>
    <property type="match status" value="1"/>
</dbReference>
<comment type="subcellular location">
    <subcellularLocation>
        <location evidence="1">Endomembrane system</location>
        <topology evidence="1">Multi-pass membrane protein</topology>
    </subcellularLocation>
</comment>
<dbReference type="AlphaFoldDB" id="A0A7R9LRV5"/>
<keyword evidence="3 9" id="KW-0812">Transmembrane</keyword>
<dbReference type="OrthoDB" id="6513853at2759"/>
<evidence type="ECO:0000256" key="9">
    <source>
        <dbReference type="SAM" id="Phobius"/>
    </source>
</evidence>
<feature type="non-terminal residue" evidence="11">
    <location>
        <position position="106"/>
    </location>
</feature>
<dbReference type="EMBL" id="OC917071">
    <property type="protein sequence ID" value="CAD7646059.1"/>
    <property type="molecule type" value="Genomic_DNA"/>
</dbReference>
<dbReference type="Proteomes" id="UP000728032">
    <property type="component" value="Unassembled WGS sequence"/>
</dbReference>
<evidence type="ECO:0000256" key="7">
    <source>
        <dbReference type="ARBA" id="ARBA00022989"/>
    </source>
</evidence>
<dbReference type="GO" id="GO:0016020">
    <property type="term" value="C:membrane"/>
    <property type="evidence" value="ECO:0007669"/>
    <property type="project" value="InterPro"/>
</dbReference>
<proteinExistence type="predicted"/>
<dbReference type="PANTHER" id="PTHR24223">
    <property type="entry name" value="ATP-BINDING CASSETTE SUB-FAMILY C"/>
    <property type="match status" value="1"/>
</dbReference>
<feature type="domain" description="ABC transmembrane type-1" evidence="10">
    <location>
        <begin position="1"/>
        <end position="106"/>
    </location>
</feature>
<dbReference type="GO" id="GO:0005524">
    <property type="term" value="F:ATP binding"/>
    <property type="evidence" value="ECO:0007669"/>
    <property type="project" value="UniProtKB-KW"/>
</dbReference>
<dbReference type="Pfam" id="PF00664">
    <property type="entry name" value="ABC_membrane"/>
    <property type="match status" value="1"/>
</dbReference>
<reference evidence="11" key="1">
    <citation type="submission" date="2020-11" db="EMBL/GenBank/DDBJ databases">
        <authorList>
            <person name="Tran Van P."/>
        </authorList>
    </citation>
    <scope>NUCLEOTIDE SEQUENCE</scope>
</reference>
<feature type="transmembrane region" description="Helical" evidence="9">
    <location>
        <begin position="62"/>
        <end position="83"/>
    </location>
</feature>
<evidence type="ECO:0000313" key="12">
    <source>
        <dbReference type="Proteomes" id="UP000728032"/>
    </source>
</evidence>
<keyword evidence="7 9" id="KW-1133">Transmembrane helix</keyword>
<gene>
    <name evidence="11" type="ORF">ONB1V03_LOCUS5535</name>
</gene>
<dbReference type="InterPro" id="IPR011527">
    <property type="entry name" value="ABC1_TM_dom"/>
</dbReference>
<dbReference type="PROSITE" id="PS50929">
    <property type="entry name" value="ABC_TM1F"/>
    <property type="match status" value="1"/>
</dbReference>
<keyword evidence="12" id="KW-1185">Reference proteome</keyword>
<evidence type="ECO:0000256" key="1">
    <source>
        <dbReference type="ARBA" id="ARBA00004127"/>
    </source>
</evidence>
<evidence type="ECO:0000259" key="10">
    <source>
        <dbReference type="PROSITE" id="PS50929"/>
    </source>
</evidence>
<evidence type="ECO:0000256" key="4">
    <source>
        <dbReference type="ARBA" id="ARBA00022737"/>
    </source>
</evidence>
<dbReference type="PANTHER" id="PTHR24223:SF443">
    <property type="entry name" value="MULTIDRUG-RESISTANCE LIKE PROTEIN 1, ISOFORM I"/>
    <property type="match status" value="1"/>
</dbReference>
<evidence type="ECO:0000256" key="8">
    <source>
        <dbReference type="ARBA" id="ARBA00023136"/>
    </source>
</evidence>
<keyword evidence="6" id="KW-0067">ATP-binding</keyword>